<gene>
    <name evidence="1" type="ORF">H8S01_09010</name>
</gene>
<sequence length="348" mass="40188">MKNKQNSFSFYNGDNNVVISDAVGNFDMSDNPDALRNYEAALHSLADNPSTKHLYGYLMSDKEWFDRFAGFFAGKKTLPLLYDPFFKMIFNPVESRARLSELVSCILGQHVTVIEVFPDTSYAFVNSFVIMDMVVRLDDGSITNIEIQKVPYDFPAARISCYSADLVLRQFRMLQGMNEGQRNDYYDDAAAGKAGNETSQAADGSSSKPSYENMKKVHTIIFFEKSSSSLKSPKDKRLYFHVGKTVFNTEINMKLLQEYHLISLDTFRKYRYSDIIEGRIDSADIDCDDTQYENRLTEKMRRDRLMYLSLFTAETPDEINRLAALFPELFPIRQKIREYLTRPKETNY</sequence>
<organism evidence="1 2">
    <name type="scientific">Lachnospira hominis</name>
    <name type="common">ex Liu et al. 2021</name>
    <dbReference type="NCBI Taxonomy" id="2763051"/>
    <lineage>
        <taxon>Bacteria</taxon>
        <taxon>Bacillati</taxon>
        <taxon>Bacillota</taxon>
        <taxon>Clostridia</taxon>
        <taxon>Lachnospirales</taxon>
        <taxon>Lachnospiraceae</taxon>
        <taxon>Lachnospira</taxon>
    </lineage>
</organism>
<accession>A0ABR7G0Y5</accession>
<reference evidence="1 2" key="1">
    <citation type="submission" date="2020-08" db="EMBL/GenBank/DDBJ databases">
        <title>Genome public.</title>
        <authorList>
            <person name="Liu C."/>
            <person name="Sun Q."/>
        </authorList>
    </citation>
    <scope>NUCLEOTIDE SEQUENCE [LARGE SCALE GENOMIC DNA]</scope>
    <source>
        <strain evidence="1 2">NSJ-43</strain>
    </source>
</reference>
<comment type="caution">
    <text evidence="1">The sequence shown here is derived from an EMBL/GenBank/DDBJ whole genome shotgun (WGS) entry which is preliminary data.</text>
</comment>
<name>A0ABR7G0Y5_9FIRM</name>
<keyword evidence="2" id="KW-1185">Reference proteome</keyword>
<protein>
    <recommendedName>
        <fullName evidence="3">PD-(D/E)XK nuclease family transposase</fullName>
    </recommendedName>
</protein>
<dbReference type="EMBL" id="JACOPD010000005">
    <property type="protein sequence ID" value="MBC5681099.1"/>
    <property type="molecule type" value="Genomic_DNA"/>
</dbReference>
<evidence type="ECO:0000313" key="2">
    <source>
        <dbReference type="Proteomes" id="UP000628463"/>
    </source>
</evidence>
<proteinExistence type="predicted"/>
<dbReference type="Proteomes" id="UP000628463">
    <property type="component" value="Unassembled WGS sequence"/>
</dbReference>
<dbReference type="RefSeq" id="WP_186836955.1">
    <property type="nucleotide sequence ID" value="NZ_JACOPD010000005.1"/>
</dbReference>
<evidence type="ECO:0000313" key="1">
    <source>
        <dbReference type="EMBL" id="MBC5681099.1"/>
    </source>
</evidence>
<evidence type="ECO:0008006" key="3">
    <source>
        <dbReference type="Google" id="ProtNLM"/>
    </source>
</evidence>